<proteinExistence type="predicted"/>
<reference evidence="2" key="2">
    <citation type="submission" date="2021-10" db="EMBL/GenBank/DDBJ databases">
        <title>Genome of Winogradskyella sp. E313.</title>
        <authorList>
            <person name="Zhou Y."/>
        </authorList>
    </citation>
    <scope>NUCLEOTIDE SEQUENCE</scope>
    <source>
        <strain evidence="2">E313</strain>
    </source>
</reference>
<feature type="transmembrane region" description="Helical" evidence="1">
    <location>
        <begin position="83"/>
        <end position="101"/>
    </location>
</feature>
<gene>
    <name evidence="2" type="ORF">J1C55_13710</name>
</gene>
<dbReference type="RefSeq" id="WP_227478142.1">
    <property type="nucleotide sequence ID" value="NZ_JAFMPT010000044.1"/>
</dbReference>
<comment type="caution">
    <text evidence="2">The sequence shown here is derived from an EMBL/GenBank/DDBJ whole genome shotgun (WGS) entry which is preliminary data.</text>
</comment>
<protein>
    <submittedName>
        <fullName evidence="2">DUF998 domain-containing protein</fullName>
    </submittedName>
</protein>
<reference evidence="2" key="1">
    <citation type="submission" date="2021-03" db="EMBL/GenBank/DDBJ databases">
        <authorList>
            <person name="Ping X."/>
        </authorList>
    </citation>
    <scope>NUCLEOTIDE SEQUENCE</scope>
    <source>
        <strain evidence="2">E313</strain>
    </source>
</reference>
<name>A0ABS8ERY1_9FLAO</name>
<evidence type="ECO:0000256" key="1">
    <source>
        <dbReference type="SAM" id="Phobius"/>
    </source>
</evidence>
<keyword evidence="1" id="KW-1133">Transmembrane helix</keyword>
<keyword evidence="3" id="KW-1185">Reference proteome</keyword>
<sequence>MKSKQYAVIGFLAPILFWFTYFIMANQRPEYSFLTKGVSELGSLDAPNKWVWNFFGYILTGLLISVFSFGLYKNIAIKKSSKLPFYGLLLSGVFMTISGIFPGDFDNPQSTTMLLHTVGSFGSYTFFLIG</sequence>
<feature type="transmembrane region" description="Helical" evidence="1">
    <location>
        <begin position="113"/>
        <end position="129"/>
    </location>
</feature>
<evidence type="ECO:0000313" key="3">
    <source>
        <dbReference type="Proteomes" id="UP000778797"/>
    </source>
</evidence>
<dbReference type="EMBL" id="JAFMPT010000044">
    <property type="protein sequence ID" value="MCC1485651.1"/>
    <property type="molecule type" value="Genomic_DNA"/>
</dbReference>
<accession>A0ABS8ERY1</accession>
<dbReference type="InterPro" id="IPR009339">
    <property type="entry name" value="DUF998"/>
</dbReference>
<organism evidence="2 3">
    <name type="scientific">Winogradskyella immobilis</name>
    <dbReference type="NCBI Taxonomy" id="2816852"/>
    <lineage>
        <taxon>Bacteria</taxon>
        <taxon>Pseudomonadati</taxon>
        <taxon>Bacteroidota</taxon>
        <taxon>Flavobacteriia</taxon>
        <taxon>Flavobacteriales</taxon>
        <taxon>Flavobacteriaceae</taxon>
        <taxon>Winogradskyella</taxon>
    </lineage>
</organism>
<feature type="transmembrane region" description="Helical" evidence="1">
    <location>
        <begin position="50"/>
        <end position="71"/>
    </location>
</feature>
<feature type="non-terminal residue" evidence="2">
    <location>
        <position position="130"/>
    </location>
</feature>
<feature type="transmembrane region" description="Helical" evidence="1">
    <location>
        <begin position="7"/>
        <end position="24"/>
    </location>
</feature>
<evidence type="ECO:0000313" key="2">
    <source>
        <dbReference type="EMBL" id="MCC1485651.1"/>
    </source>
</evidence>
<dbReference type="Pfam" id="PF06197">
    <property type="entry name" value="DUF998"/>
    <property type="match status" value="1"/>
</dbReference>
<keyword evidence="1" id="KW-0472">Membrane</keyword>
<keyword evidence="1" id="KW-0812">Transmembrane</keyword>
<dbReference type="Proteomes" id="UP000778797">
    <property type="component" value="Unassembled WGS sequence"/>
</dbReference>